<proteinExistence type="predicted"/>
<sequence length="164" mass="17637">MPPSGEIPGPASDADPAREFLEFWRGYFEQAAIQSRILMEGAFGGGPPDASQALWLESMSRGLDGFMRTPAFTDALKESLARMIEMKRMQDRAARPAAEAPGTPTPTPTSTPATVDVASVAERVRDAEGAILARLDAMEARLEAIERALRPGGRRIGGRRAESP</sequence>
<name>A0A5B9VV85_9BACT</name>
<reference evidence="2 3" key="1">
    <citation type="submission" date="2019-08" db="EMBL/GenBank/DDBJ databases">
        <title>Deep-cultivation of Planctomycetes and their phenomic and genomic characterization uncovers novel biology.</title>
        <authorList>
            <person name="Wiegand S."/>
            <person name="Jogler M."/>
            <person name="Boedeker C."/>
            <person name="Pinto D."/>
            <person name="Vollmers J."/>
            <person name="Rivas-Marin E."/>
            <person name="Kohn T."/>
            <person name="Peeters S.H."/>
            <person name="Heuer A."/>
            <person name="Rast P."/>
            <person name="Oberbeckmann S."/>
            <person name="Bunk B."/>
            <person name="Jeske O."/>
            <person name="Meyerdierks A."/>
            <person name="Storesund J.E."/>
            <person name="Kallscheuer N."/>
            <person name="Luecker S."/>
            <person name="Lage O.M."/>
            <person name="Pohl T."/>
            <person name="Merkel B.J."/>
            <person name="Hornburger P."/>
            <person name="Mueller R.-W."/>
            <person name="Bruemmer F."/>
            <person name="Labrenz M."/>
            <person name="Spormann A.M."/>
            <person name="Op den Camp H."/>
            <person name="Overmann J."/>
            <person name="Amann R."/>
            <person name="Jetten M.S.M."/>
            <person name="Mascher T."/>
            <person name="Medema M.H."/>
            <person name="Devos D.P."/>
            <person name="Kaster A.-K."/>
            <person name="Ovreas L."/>
            <person name="Rohde M."/>
            <person name="Galperin M.Y."/>
            <person name="Jogler C."/>
        </authorList>
    </citation>
    <scope>NUCLEOTIDE SEQUENCE [LARGE SCALE GENOMIC DNA]</scope>
    <source>
        <strain evidence="2 3">OJF2</strain>
    </source>
</reference>
<dbReference type="Proteomes" id="UP000324233">
    <property type="component" value="Chromosome"/>
</dbReference>
<accession>A0A5B9VV85</accession>
<evidence type="ECO:0008006" key="4">
    <source>
        <dbReference type="Google" id="ProtNLM"/>
    </source>
</evidence>
<dbReference type="EMBL" id="CP042997">
    <property type="protein sequence ID" value="QEH31837.1"/>
    <property type="molecule type" value="Genomic_DNA"/>
</dbReference>
<organism evidence="2 3">
    <name type="scientific">Aquisphaera giovannonii</name>
    <dbReference type="NCBI Taxonomy" id="406548"/>
    <lineage>
        <taxon>Bacteria</taxon>
        <taxon>Pseudomonadati</taxon>
        <taxon>Planctomycetota</taxon>
        <taxon>Planctomycetia</taxon>
        <taxon>Isosphaerales</taxon>
        <taxon>Isosphaeraceae</taxon>
        <taxon>Aquisphaera</taxon>
    </lineage>
</organism>
<evidence type="ECO:0000313" key="3">
    <source>
        <dbReference type="Proteomes" id="UP000324233"/>
    </source>
</evidence>
<dbReference type="RefSeq" id="WP_148590592.1">
    <property type="nucleotide sequence ID" value="NZ_CP042997.1"/>
</dbReference>
<dbReference type="KEGG" id="agv:OJF2_03020"/>
<keyword evidence="3" id="KW-1185">Reference proteome</keyword>
<feature type="region of interest" description="Disordered" evidence="1">
    <location>
        <begin position="88"/>
        <end position="114"/>
    </location>
</feature>
<evidence type="ECO:0000256" key="1">
    <source>
        <dbReference type="SAM" id="MobiDB-lite"/>
    </source>
</evidence>
<evidence type="ECO:0000313" key="2">
    <source>
        <dbReference type="EMBL" id="QEH31837.1"/>
    </source>
</evidence>
<protein>
    <recommendedName>
        <fullName evidence="4">Poly(3-hydroxyalkanoate) polymerase subunit PhaE</fullName>
    </recommendedName>
</protein>
<dbReference type="AlphaFoldDB" id="A0A5B9VV85"/>
<gene>
    <name evidence="2" type="ORF">OJF2_03020</name>
</gene>